<dbReference type="PANTHER" id="PTHR16305:SF35">
    <property type="entry name" value="TRANSCRIPTIONAL ACTIVATOR DOMAIN"/>
    <property type="match status" value="1"/>
</dbReference>
<reference evidence="5" key="1">
    <citation type="journal article" date="2019" name="Int. J. Syst. Evol. Microbiol.">
        <title>The Global Catalogue of Microorganisms (GCM) 10K type strain sequencing project: providing services to taxonomists for standard genome sequencing and annotation.</title>
        <authorList>
            <consortium name="The Broad Institute Genomics Platform"/>
            <consortium name="The Broad Institute Genome Sequencing Center for Infectious Disease"/>
            <person name="Wu L."/>
            <person name="Ma J."/>
        </authorList>
    </citation>
    <scope>NUCLEOTIDE SEQUENCE [LARGE SCALE GENOMIC DNA]</scope>
    <source>
        <strain evidence="5">KACC 13778</strain>
    </source>
</reference>
<dbReference type="Pfam" id="PF13191">
    <property type="entry name" value="AAA_16"/>
    <property type="match status" value="1"/>
</dbReference>
<dbReference type="PANTHER" id="PTHR16305">
    <property type="entry name" value="TESTICULAR SOLUBLE ADENYLYL CYCLASE"/>
    <property type="match status" value="1"/>
</dbReference>
<keyword evidence="1" id="KW-0547">Nucleotide-binding</keyword>
<evidence type="ECO:0000256" key="1">
    <source>
        <dbReference type="ARBA" id="ARBA00022741"/>
    </source>
</evidence>
<organism evidence="4 5">
    <name type="scientific">Nocardioides caricicola</name>
    <dbReference type="NCBI Taxonomy" id="634770"/>
    <lineage>
        <taxon>Bacteria</taxon>
        <taxon>Bacillati</taxon>
        <taxon>Actinomycetota</taxon>
        <taxon>Actinomycetes</taxon>
        <taxon>Propionibacteriales</taxon>
        <taxon>Nocardioidaceae</taxon>
        <taxon>Nocardioides</taxon>
    </lineage>
</organism>
<dbReference type="RefSeq" id="WP_345180433.1">
    <property type="nucleotide sequence ID" value="NZ_BAABFQ010000007.1"/>
</dbReference>
<accession>A0ABW0N1A5</accession>
<dbReference type="PRINTS" id="PR00038">
    <property type="entry name" value="HTHLUXR"/>
</dbReference>
<name>A0ABW0N1A5_9ACTN</name>
<dbReference type="SUPFAM" id="SSF52540">
    <property type="entry name" value="P-loop containing nucleoside triphosphate hydrolases"/>
    <property type="match status" value="1"/>
</dbReference>
<evidence type="ECO:0000259" key="3">
    <source>
        <dbReference type="PROSITE" id="PS50043"/>
    </source>
</evidence>
<dbReference type="InterPro" id="IPR027417">
    <property type="entry name" value="P-loop_NTPase"/>
</dbReference>
<keyword evidence="2 4" id="KW-0067">ATP-binding</keyword>
<dbReference type="SUPFAM" id="SSF48452">
    <property type="entry name" value="TPR-like"/>
    <property type="match status" value="1"/>
</dbReference>
<gene>
    <name evidence="4" type="ORF">ACFPKY_14735</name>
</gene>
<sequence>MKCPVLVGRDTETGLLRAATQRAVDGRGGTVVLSGEPGVGKSRAVAALQSDAEEHGLVVLSGRAVRASTPTPLRPLSEALLAWLRRNELPASTRMDPFRPSLARLAPQLWDGRAGEQATSLVLLGEALLRLAAAAGEGRGCLLVLEDLHWADPETLAVFEYVADNVADVPLLVVATTRPGESAATQQLVDALVTRGSAERLDLTVLDAAATDAMVAACLGGDVPSEVRQFVTANAEGVPLLVEELLTGMQAAGALVAAPDGTWQVAGPITAAVPETFARTVQLRLQTQEPVVQQVARAAAVLGSDFDWTPLPAALELDDASVLQALRTLVDQQIVAAREQSFAFRHALTREAVLAALLPPERAELARRLAEACARPDADVDQQTLAELFDLAGDAERSAGAWHTAAVDALGKGALATALEMVGRAGDLVEPDSETGLAVRQTLLEVHALAGDSPAALRVGESLVADLERSGAAADRLAPVRLRLARAAYAGGLWDEAADLLAPIDGVDPAGTAVLRAGVALGRLQPDQAVAEAQVALAAAGERADVACEAWEVIGRAARGRDVLQAEEAFEEAYRIAEQHGLGHWRARILQQLGSLDLVGRRPTEDRLLAARAAALEAGSLATAAIVDLQLNLLRIRYLDLERAMAAADAAIALMTRLRLPALGSAYLIRAMTHGLAGRPEEMEVDLAAGLRTAPDDPELIAGKDAHVRGPVALARGRYDEARAAFAAGMEVYRLHPGLAFSMRGLWALLETVHGDGAAARDEVRDGPQITSPHNWFALRYADAVALGREGRAEEAEQTFADATWTHPGPEPWMEVHMRGLVARAAAADGWGEPELWFRQTLDGLVEAGQTEAASACRAAMRDAGIAVPRKAAGARPVPNHLQHLGVTAREYDVLELVAQGLTNQAIAERLFLSTRTVETHVARLLQRTGSGGRGQLATYVAPPSAGGRDVTAI</sequence>
<protein>
    <submittedName>
        <fullName evidence="4">ATP-binding protein</fullName>
    </submittedName>
</protein>
<dbReference type="InterPro" id="IPR036388">
    <property type="entry name" value="WH-like_DNA-bd_sf"/>
</dbReference>
<dbReference type="Proteomes" id="UP001595956">
    <property type="component" value="Unassembled WGS sequence"/>
</dbReference>
<dbReference type="PROSITE" id="PS50043">
    <property type="entry name" value="HTH_LUXR_2"/>
    <property type="match status" value="1"/>
</dbReference>
<keyword evidence="5" id="KW-1185">Reference proteome</keyword>
<evidence type="ECO:0000256" key="2">
    <source>
        <dbReference type="ARBA" id="ARBA00022840"/>
    </source>
</evidence>
<dbReference type="Gene3D" id="1.10.10.10">
    <property type="entry name" value="Winged helix-like DNA-binding domain superfamily/Winged helix DNA-binding domain"/>
    <property type="match status" value="1"/>
</dbReference>
<dbReference type="GO" id="GO:0005524">
    <property type="term" value="F:ATP binding"/>
    <property type="evidence" value="ECO:0007669"/>
    <property type="project" value="UniProtKB-KW"/>
</dbReference>
<evidence type="ECO:0000313" key="5">
    <source>
        <dbReference type="Proteomes" id="UP001595956"/>
    </source>
</evidence>
<dbReference type="InterPro" id="IPR000792">
    <property type="entry name" value="Tscrpt_reg_LuxR_C"/>
</dbReference>
<dbReference type="Gene3D" id="1.25.40.10">
    <property type="entry name" value="Tetratricopeptide repeat domain"/>
    <property type="match status" value="1"/>
</dbReference>
<dbReference type="SMART" id="SM00382">
    <property type="entry name" value="AAA"/>
    <property type="match status" value="1"/>
</dbReference>
<dbReference type="InterPro" id="IPR041664">
    <property type="entry name" value="AAA_16"/>
</dbReference>
<dbReference type="PROSITE" id="PS00622">
    <property type="entry name" value="HTH_LUXR_1"/>
    <property type="match status" value="1"/>
</dbReference>
<dbReference type="SMART" id="SM00421">
    <property type="entry name" value="HTH_LUXR"/>
    <property type="match status" value="1"/>
</dbReference>
<dbReference type="EMBL" id="JBHSMD010000004">
    <property type="protein sequence ID" value="MFC5494369.1"/>
    <property type="molecule type" value="Genomic_DNA"/>
</dbReference>
<dbReference type="SUPFAM" id="SSF46894">
    <property type="entry name" value="C-terminal effector domain of the bipartite response regulators"/>
    <property type="match status" value="1"/>
</dbReference>
<comment type="caution">
    <text evidence="4">The sequence shown here is derived from an EMBL/GenBank/DDBJ whole genome shotgun (WGS) entry which is preliminary data.</text>
</comment>
<evidence type="ECO:0000313" key="4">
    <source>
        <dbReference type="EMBL" id="MFC5494369.1"/>
    </source>
</evidence>
<dbReference type="CDD" id="cd06170">
    <property type="entry name" value="LuxR_C_like"/>
    <property type="match status" value="1"/>
</dbReference>
<dbReference type="InterPro" id="IPR016032">
    <property type="entry name" value="Sig_transdc_resp-reg_C-effctor"/>
</dbReference>
<dbReference type="InterPro" id="IPR011990">
    <property type="entry name" value="TPR-like_helical_dom_sf"/>
</dbReference>
<dbReference type="Pfam" id="PF00196">
    <property type="entry name" value="GerE"/>
    <property type="match status" value="1"/>
</dbReference>
<proteinExistence type="predicted"/>
<feature type="domain" description="HTH luxR-type" evidence="3">
    <location>
        <begin position="878"/>
        <end position="945"/>
    </location>
</feature>
<dbReference type="InterPro" id="IPR003593">
    <property type="entry name" value="AAA+_ATPase"/>
</dbReference>